<evidence type="ECO:0000313" key="2">
    <source>
        <dbReference type="Proteomes" id="UP001162480"/>
    </source>
</evidence>
<protein>
    <submittedName>
        <fullName evidence="1">Uncharacterized protein</fullName>
    </submittedName>
</protein>
<proteinExistence type="predicted"/>
<sequence>MMTEGRSVWKQSIYGICKEFEARRIEESILKRALRCQDLTTIPDTSLLKKYLDFISIQRHSILFSFYEQNEDDKITMYSDLLVTKRCE</sequence>
<accession>A0AA36AXC1</accession>
<dbReference type="AlphaFoldDB" id="A0AA36AXC1"/>
<gene>
    <name evidence="1" type="ORF">OCTVUL_1B028659</name>
</gene>
<reference evidence="1" key="1">
    <citation type="submission" date="2023-08" db="EMBL/GenBank/DDBJ databases">
        <authorList>
            <person name="Alioto T."/>
            <person name="Alioto T."/>
            <person name="Gomez Garrido J."/>
        </authorList>
    </citation>
    <scope>NUCLEOTIDE SEQUENCE</scope>
</reference>
<keyword evidence="2" id="KW-1185">Reference proteome</keyword>
<dbReference type="EMBL" id="OX597819">
    <property type="protein sequence ID" value="CAI9724030.1"/>
    <property type="molecule type" value="Genomic_DNA"/>
</dbReference>
<evidence type="ECO:0000313" key="1">
    <source>
        <dbReference type="EMBL" id="CAI9724030.1"/>
    </source>
</evidence>
<dbReference type="Proteomes" id="UP001162480">
    <property type="component" value="Chromosome 6"/>
</dbReference>
<name>A0AA36AXC1_OCTVU</name>
<organism evidence="1 2">
    <name type="scientific">Octopus vulgaris</name>
    <name type="common">Common octopus</name>
    <dbReference type="NCBI Taxonomy" id="6645"/>
    <lineage>
        <taxon>Eukaryota</taxon>
        <taxon>Metazoa</taxon>
        <taxon>Spiralia</taxon>
        <taxon>Lophotrochozoa</taxon>
        <taxon>Mollusca</taxon>
        <taxon>Cephalopoda</taxon>
        <taxon>Coleoidea</taxon>
        <taxon>Octopodiformes</taxon>
        <taxon>Octopoda</taxon>
        <taxon>Incirrata</taxon>
        <taxon>Octopodidae</taxon>
        <taxon>Octopus</taxon>
    </lineage>
</organism>